<dbReference type="Proteomes" id="UP000015105">
    <property type="component" value="Chromosome 7D"/>
</dbReference>
<accession>A0A453RF94</accession>
<feature type="chain" id="PRO_5019182814" evidence="1">
    <location>
        <begin position="20"/>
        <end position="54"/>
    </location>
</feature>
<organism evidence="2 3">
    <name type="scientific">Aegilops tauschii subsp. strangulata</name>
    <name type="common">Goatgrass</name>
    <dbReference type="NCBI Taxonomy" id="200361"/>
    <lineage>
        <taxon>Eukaryota</taxon>
        <taxon>Viridiplantae</taxon>
        <taxon>Streptophyta</taxon>
        <taxon>Embryophyta</taxon>
        <taxon>Tracheophyta</taxon>
        <taxon>Spermatophyta</taxon>
        <taxon>Magnoliopsida</taxon>
        <taxon>Liliopsida</taxon>
        <taxon>Poales</taxon>
        <taxon>Poaceae</taxon>
        <taxon>BOP clade</taxon>
        <taxon>Pooideae</taxon>
        <taxon>Triticodae</taxon>
        <taxon>Triticeae</taxon>
        <taxon>Triticinae</taxon>
        <taxon>Aegilops</taxon>
    </lineage>
</organism>
<reference evidence="2" key="5">
    <citation type="journal article" date="2021" name="G3 (Bethesda)">
        <title>Aegilops tauschii genome assembly Aet v5.0 features greater sequence contiguity and improved annotation.</title>
        <authorList>
            <person name="Wang L."/>
            <person name="Zhu T."/>
            <person name="Rodriguez J.C."/>
            <person name="Deal K.R."/>
            <person name="Dubcovsky J."/>
            <person name="McGuire P.E."/>
            <person name="Lux T."/>
            <person name="Spannagl M."/>
            <person name="Mayer K.F.X."/>
            <person name="Baldrich P."/>
            <person name="Meyers B.C."/>
            <person name="Huo N."/>
            <person name="Gu Y.Q."/>
            <person name="Zhou H."/>
            <person name="Devos K.M."/>
            <person name="Bennetzen J.L."/>
            <person name="Unver T."/>
            <person name="Budak H."/>
            <person name="Gulick P.J."/>
            <person name="Galiba G."/>
            <person name="Kalapos B."/>
            <person name="Nelson D.R."/>
            <person name="Li P."/>
            <person name="You F.M."/>
            <person name="Luo M.C."/>
            <person name="Dvorak J."/>
        </authorList>
    </citation>
    <scope>NUCLEOTIDE SEQUENCE [LARGE SCALE GENOMIC DNA]</scope>
    <source>
        <strain evidence="2">cv. AL8/78</strain>
    </source>
</reference>
<dbReference type="AlphaFoldDB" id="A0A453RF94"/>
<evidence type="ECO:0000313" key="2">
    <source>
        <dbReference type="EnsemblPlants" id="AET7Gv20563600.14"/>
    </source>
</evidence>
<reference evidence="3" key="1">
    <citation type="journal article" date="2014" name="Science">
        <title>Ancient hybridizations among the ancestral genomes of bread wheat.</title>
        <authorList>
            <consortium name="International Wheat Genome Sequencing Consortium,"/>
            <person name="Marcussen T."/>
            <person name="Sandve S.R."/>
            <person name="Heier L."/>
            <person name="Spannagl M."/>
            <person name="Pfeifer M."/>
            <person name="Jakobsen K.S."/>
            <person name="Wulff B.B."/>
            <person name="Steuernagel B."/>
            <person name="Mayer K.F."/>
            <person name="Olsen O.A."/>
        </authorList>
    </citation>
    <scope>NUCLEOTIDE SEQUENCE [LARGE SCALE GENOMIC DNA]</scope>
    <source>
        <strain evidence="3">cv. AL8/78</strain>
    </source>
</reference>
<evidence type="ECO:0000256" key="1">
    <source>
        <dbReference type="SAM" id="SignalP"/>
    </source>
</evidence>
<dbReference type="Gramene" id="AET7Gv20563600.14">
    <property type="protein sequence ID" value="AET7Gv20563600.14"/>
    <property type="gene ID" value="AET7Gv20563600"/>
</dbReference>
<evidence type="ECO:0000313" key="3">
    <source>
        <dbReference type="Proteomes" id="UP000015105"/>
    </source>
</evidence>
<reference evidence="2" key="4">
    <citation type="submission" date="2019-03" db="UniProtKB">
        <authorList>
            <consortium name="EnsemblPlants"/>
        </authorList>
    </citation>
    <scope>IDENTIFICATION</scope>
</reference>
<keyword evidence="3" id="KW-1185">Reference proteome</keyword>
<reference evidence="3" key="2">
    <citation type="journal article" date="2017" name="Nat. Plants">
        <title>The Aegilops tauschii genome reveals multiple impacts of transposons.</title>
        <authorList>
            <person name="Zhao G."/>
            <person name="Zou C."/>
            <person name="Li K."/>
            <person name="Wang K."/>
            <person name="Li T."/>
            <person name="Gao L."/>
            <person name="Zhang X."/>
            <person name="Wang H."/>
            <person name="Yang Z."/>
            <person name="Liu X."/>
            <person name="Jiang W."/>
            <person name="Mao L."/>
            <person name="Kong X."/>
            <person name="Jiao Y."/>
            <person name="Jia J."/>
        </authorList>
    </citation>
    <scope>NUCLEOTIDE SEQUENCE [LARGE SCALE GENOMIC DNA]</scope>
    <source>
        <strain evidence="3">cv. AL8/78</strain>
    </source>
</reference>
<proteinExistence type="predicted"/>
<dbReference type="EnsemblPlants" id="AET7Gv20563600.14">
    <property type="protein sequence ID" value="AET7Gv20563600.14"/>
    <property type="gene ID" value="AET7Gv20563600"/>
</dbReference>
<feature type="signal peptide" evidence="1">
    <location>
        <begin position="1"/>
        <end position="19"/>
    </location>
</feature>
<sequence>IFFLPLLGFQLYLFQCGLKLLTVSVKCMLLVFPIDLCCSEFGHLGSVAVLVTCR</sequence>
<reference evidence="2" key="3">
    <citation type="journal article" date="2017" name="Nature">
        <title>Genome sequence of the progenitor of the wheat D genome Aegilops tauschii.</title>
        <authorList>
            <person name="Luo M.C."/>
            <person name="Gu Y.Q."/>
            <person name="Puiu D."/>
            <person name="Wang H."/>
            <person name="Twardziok S.O."/>
            <person name="Deal K.R."/>
            <person name="Huo N."/>
            <person name="Zhu T."/>
            <person name="Wang L."/>
            <person name="Wang Y."/>
            <person name="McGuire P.E."/>
            <person name="Liu S."/>
            <person name="Long H."/>
            <person name="Ramasamy R.K."/>
            <person name="Rodriguez J.C."/>
            <person name="Van S.L."/>
            <person name="Yuan L."/>
            <person name="Wang Z."/>
            <person name="Xia Z."/>
            <person name="Xiao L."/>
            <person name="Anderson O.D."/>
            <person name="Ouyang S."/>
            <person name="Liang Y."/>
            <person name="Zimin A.V."/>
            <person name="Pertea G."/>
            <person name="Qi P."/>
            <person name="Bennetzen J.L."/>
            <person name="Dai X."/>
            <person name="Dawson M.W."/>
            <person name="Muller H.G."/>
            <person name="Kugler K."/>
            <person name="Rivarola-Duarte L."/>
            <person name="Spannagl M."/>
            <person name="Mayer K.F.X."/>
            <person name="Lu F.H."/>
            <person name="Bevan M.W."/>
            <person name="Leroy P."/>
            <person name="Li P."/>
            <person name="You F.M."/>
            <person name="Sun Q."/>
            <person name="Liu Z."/>
            <person name="Lyons E."/>
            <person name="Wicker T."/>
            <person name="Salzberg S.L."/>
            <person name="Devos K.M."/>
            <person name="Dvorak J."/>
        </authorList>
    </citation>
    <scope>NUCLEOTIDE SEQUENCE [LARGE SCALE GENOMIC DNA]</scope>
    <source>
        <strain evidence="2">cv. AL8/78</strain>
    </source>
</reference>
<name>A0A453RF94_AEGTS</name>
<protein>
    <submittedName>
        <fullName evidence="2">Uncharacterized protein</fullName>
    </submittedName>
</protein>
<keyword evidence="1" id="KW-0732">Signal</keyword>